<sequence>MFPGESQFWGMLLLRPGKRLDTLHCATRSPRLSLRSVLIGGMEKSKAGQARACLWFCWRHVDAERESGRASLKVGPHLGRAALAMVGRLKPWVHGSSSSCRTISHRTWNFPTGAQAA</sequence>
<comment type="caution">
    <text evidence="1">The sequence shown here is derived from an EMBL/GenBank/DDBJ whole genome shotgun (WGS) entry which is preliminary data.</text>
</comment>
<keyword evidence="2" id="KW-1185">Reference proteome</keyword>
<reference evidence="1" key="1">
    <citation type="submission" date="2021-05" db="EMBL/GenBank/DDBJ databases">
        <authorList>
            <person name="Pan Q."/>
            <person name="Jouanno E."/>
            <person name="Zahm M."/>
            <person name="Klopp C."/>
            <person name="Cabau C."/>
            <person name="Louis A."/>
            <person name="Berthelot C."/>
            <person name="Parey E."/>
            <person name="Roest Crollius H."/>
            <person name="Montfort J."/>
            <person name="Robinson-Rechavi M."/>
            <person name="Bouchez O."/>
            <person name="Lampietro C."/>
            <person name="Lopez Roques C."/>
            <person name="Donnadieu C."/>
            <person name="Postlethwait J."/>
            <person name="Bobe J."/>
            <person name="Dillon D."/>
            <person name="Chandos A."/>
            <person name="von Hippel F."/>
            <person name="Guiguen Y."/>
        </authorList>
    </citation>
    <scope>NUCLEOTIDE SEQUENCE</scope>
    <source>
        <strain evidence="1">YG-Jan2019</strain>
    </source>
</reference>
<evidence type="ECO:0000313" key="2">
    <source>
        <dbReference type="Proteomes" id="UP001157502"/>
    </source>
</evidence>
<organism evidence="1 2">
    <name type="scientific">Dallia pectoralis</name>
    <name type="common">Alaska blackfish</name>
    <dbReference type="NCBI Taxonomy" id="75939"/>
    <lineage>
        <taxon>Eukaryota</taxon>
        <taxon>Metazoa</taxon>
        <taxon>Chordata</taxon>
        <taxon>Craniata</taxon>
        <taxon>Vertebrata</taxon>
        <taxon>Euteleostomi</taxon>
        <taxon>Actinopterygii</taxon>
        <taxon>Neopterygii</taxon>
        <taxon>Teleostei</taxon>
        <taxon>Protacanthopterygii</taxon>
        <taxon>Esociformes</taxon>
        <taxon>Umbridae</taxon>
        <taxon>Dallia</taxon>
    </lineage>
</organism>
<proteinExistence type="predicted"/>
<protein>
    <submittedName>
        <fullName evidence="1">Uncharacterized protein</fullName>
    </submittedName>
</protein>
<gene>
    <name evidence="1" type="ORF">DPEC_G00300980</name>
</gene>
<dbReference type="EMBL" id="CM055755">
    <property type="protein sequence ID" value="KAJ7990501.1"/>
    <property type="molecule type" value="Genomic_DNA"/>
</dbReference>
<name>A0ACC2FGK3_DALPE</name>
<accession>A0ACC2FGK3</accession>
<dbReference type="Proteomes" id="UP001157502">
    <property type="component" value="Chromosome 28"/>
</dbReference>
<evidence type="ECO:0000313" key="1">
    <source>
        <dbReference type="EMBL" id="KAJ7990501.1"/>
    </source>
</evidence>